<keyword evidence="2" id="KW-1185">Reference proteome</keyword>
<organism evidence="1 2">
    <name type="scientific">Flaviaesturariibacter amylovorans</name>
    <dbReference type="NCBI Taxonomy" id="1084520"/>
    <lineage>
        <taxon>Bacteria</taxon>
        <taxon>Pseudomonadati</taxon>
        <taxon>Bacteroidota</taxon>
        <taxon>Chitinophagia</taxon>
        <taxon>Chitinophagales</taxon>
        <taxon>Chitinophagaceae</taxon>
        <taxon>Flaviaestuariibacter</taxon>
    </lineage>
</organism>
<name>A0ABP8HFU6_9BACT</name>
<gene>
    <name evidence="1" type="ORF">GCM10023184_35110</name>
</gene>
<evidence type="ECO:0000313" key="2">
    <source>
        <dbReference type="Proteomes" id="UP001501725"/>
    </source>
</evidence>
<proteinExistence type="predicted"/>
<evidence type="ECO:0000313" key="1">
    <source>
        <dbReference type="EMBL" id="GAA4338574.1"/>
    </source>
</evidence>
<accession>A0ABP8HFU6</accession>
<dbReference type="Proteomes" id="UP001501725">
    <property type="component" value="Unassembled WGS sequence"/>
</dbReference>
<sequence length="69" mass="7533">MLSNAKEAKDAEEFSDGPAFIRSFRYPLLVASRASRIRGTCAEALRLVPVILPGAGCEHDSKRKTGNKQ</sequence>
<protein>
    <submittedName>
        <fullName evidence="1">Uncharacterized protein</fullName>
    </submittedName>
</protein>
<reference evidence="2" key="1">
    <citation type="journal article" date="2019" name="Int. J. Syst. Evol. Microbiol.">
        <title>The Global Catalogue of Microorganisms (GCM) 10K type strain sequencing project: providing services to taxonomists for standard genome sequencing and annotation.</title>
        <authorList>
            <consortium name="The Broad Institute Genomics Platform"/>
            <consortium name="The Broad Institute Genome Sequencing Center for Infectious Disease"/>
            <person name="Wu L."/>
            <person name="Ma J."/>
        </authorList>
    </citation>
    <scope>NUCLEOTIDE SEQUENCE [LARGE SCALE GENOMIC DNA]</scope>
    <source>
        <strain evidence="2">JCM 17919</strain>
    </source>
</reference>
<dbReference type="EMBL" id="BAABGY010000011">
    <property type="protein sequence ID" value="GAA4338574.1"/>
    <property type="molecule type" value="Genomic_DNA"/>
</dbReference>
<comment type="caution">
    <text evidence="1">The sequence shown here is derived from an EMBL/GenBank/DDBJ whole genome shotgun (WGS) entry which is preliminary data.</text>
</comment>